<dbReference type="GO" id="GO:0008408">
    <property type="term" value="F:3'-5' exonuclease activity"/>
    <property type="evidence" value="ECO:0007669"/>
    <property type="project" value="InterPro"/>
</dbReference>
<dbReference type="AlphaFoldDB" id="A0A0F9KNP2"/>
<dbReference type="InterPro" id="IPR004805">
    <property type="entry name" value="DnaE2/DnaE/PolC"/>
</dbReference>
<feature type="non-terminal residue" evidence="5">
    <location>
        <position position="1"/>
    </location>
</feature>
<evidence type="ECO:0008006" key="6">
    <source>
        <dbReference type="Google" id="ProtNLM"/>
    </source>
</evidence>
<evidence type="ECO:0000259" key="2">
    <source>
        <dbReference type="Pfam" id="PF01336"/>
    </source>
</evidence>
<dbReference type="PANTHER" id="PTHR32294:SF0">
    <property type="entry name" value="DNA POLYMERASE III SUBUNIT ALPHA"/>
    <property type="match status" value="1"/>
</dbReference>
<protein>
    <recommendedName>
        <fullName evidence="6">DNA polymerase III subunit alpha</fullName>
    </recommendedName>
</protein>
<dbReference type="Pfam" id="PF01336">
    <property type="entry name" value="tRNA_anti-codon"/>
    <property type="match status" value="1"/>
</dbReference>
<evidence type="ECO:0000313" key="5">
    <source>
        <dbReference type="EMBL" id="KKM23733.1"/>
    </source>
</evidence>
<dbReference type="GO" id="GO:0003676">
    <property type="term" value="F:nucleic acid binding"/>
    <property type="evidence" value="ECO:0007669"/>
    <property type="project" value="InterPro"/>
</dbReference>
<dbReference type="Pfam" id="PF14579">
    <property type="entry name" value="HHH_6"/>
    <property type="match status" value="1"/>
</dbReference>
<accession>A0A0F9KNP2</accession>
<feature type="domain" description="OB" evidence="2">
    <location>
        <begin position="358"/>
        <end position="432"/>
    </location>
</feature>
<comment type="caution">
    <text evidence="5">The sequence shown here is derived from an EMBL/GenBank/DDBJ whole genome shotgun (WGS) entry which is preliminary data.</text>
</comment>
<dbReference type="CDD" id="cd04485">
    <property type="entry name" value="DnaE_OBF"/>
    <property type="match status" value="1"/>
</dbReference>
<evidence type="ECO:0000256" key="1">
    <source>
        <dbReference type="SAM" id="MobiDB-lite"/>
    </source>
</evidence>
<dbReference type="EMBL" id="LAZR01013062">
    <property type="protein sequence ID" value="KKM23733.1"/>
    <property type="molecule type" value="Genomic_DNA"/>
</dbReference>
<feature type="domain" description="DNA polymerase III alpha subunit finger" evidence="4">
    <location>
        <begin position="1"/>
        <end position="85"/>
    </location>
</feature>
<proteinExistence type="predicted"/>
<dbReference type="InterPro" id="IPR004365">
    <property type="entry name" value="NA-bd_OB_tRNA"/>
</dbReference>
<evidence type="ECO:0000259" key="4">
    <source>
        <dbReference type="Pfam" id="PF17657"/>
    </source>
</evidence>
<dbReference type="InterPro" id="IPR040982">
    <property type="entry name" value="DNA_pol3_finger"/>
</dbReference>
<dbReference type="PANTHER" id="PTHR32294">
    <property type="entry name" value="DNA POLYMERASE III SUBUNIT ALPHA"/>
    <property type="match status" value="1"/>
</dbReference>
<feature type="domain" description="DNA polymerase helix-hairpin-helix motif" evidence="3">
    <location>
        <begin position="163"/>
        <end position="253"/>
    </location>
</feature>
<dbReference type="InterPro" id="IPR029460">
    <property type="entry name" value="DNAPol_HHH"/>
</dbReference>
<organism evidence="5">
    <name type="scientific">marine sediment metagenome</name>
    <dbReference type="NCBI Taxonomy" id="412755"/>
    <lineage>
        <taxon>unclassified sequences</taxon>
        <taxon>metagenomes</taxon>
        <taxon>ecological metagenomes</taxon>
    </lineage>
</organism>
<dbReference type="Pfam" id="PF17657">
    <property type="entry name" value="DNA_pol3_finger"/>
    <property type="match status" value="1"/>
</dbReference>
<reference evidence="5" key="1">
    <citation type="journal article" date="2015" name="Nature">
        <title>Complex archaea that bridge the gap between prokaryotes and eukaryotes.</title>
        <authorList>
            <person name="Spang A."/>
            <person name="Saw J.H."/>
            <person name="Jorgensen S.L."/>
            <person name="Zaremba-Niedzwiedzka K."/>
            <person name="Martijn J."/>
            <person name="Lind A.E."/>
            <person name="van Eijk R."/>
            <person name="Schleper C."/>
            <person name="Guy L."/>
            <person name="Ettema T.J."/>
        </authorList>
    </citation>
    <scope>NUCLEOTIDE SEQUENCE</scope>
</reference>
<feature type="region of interest" description="Disordered" evidence="1">
    <location>
        <begin position="448"/>
        <end position="485"/>
    </location>
</feature>
<evidence type="ECO:0000259" key="3">
    <source>
        <dbReference type="Pfam" id="PF14579"/>
    </source>
</evidence>
<gene>
    <name evidence="5" type="ORF">LCGC14_1612170</name>
</gene>
<sequence length="584" mass="64449">GMVDDFIERKHGRQKIRYLFKELEPILKETYGVIVYQEQVMSIAQKLAGYTLGQADVMRKAMGKKKKSELDKQYAGFHQGMLDNGYSDAAVATLWAILLPFSDYAFNKAHAVSYATLAYQTAYLKANYPEECMTAVLIMAGNHPSGAAQRVAEAYAECRRRDIDILPPDVNRSGVNFRLEAQGEGGQAIRFGLANIKNVGEGVVEGIIEAREAEGGFASVEEFFTKVNYRHLNKRALESMAKAGAFDALCSRKALLGSLDRAITMAQRSQRQREAGQGSLFDMLGEEERPALGLGISALDGDEEETSSASGRQRLAWEKELLGVYVSEHPFARAAKDLEAHLSCRLTEVSAEMAGREVVLGGVVISSRSLSTRNGRPFLAATIEDETGGSLEITVWPETYEQTREMWQIGTPVVAAVRVRSRDERLQLSVQKAVAYVEGEFDAAALTVPRRNGNGAGNPGRAGREQGANRRSAAANGPPSPAGQPLRIVLEETDDHEGDQERLRSLVNALQEYAGEGLVQLSIRQRDGERVEMELPFELLTIWGKLFKAHGVGLNDWLVNTVFEHYTHCIRVRLALVRVEPEEE</sequence>
<dbReference type="Gene3D" id="1.10.150.870">
    <property type="match status" value="1"/>
</dbReference>
<dbReference type="GO" id="GO:0006260">
    <property type="term" value="P:DNA replication"/>
    <property type="evidence" value="ECO:0007669"/>
    <property type="project" value="InterPro"/>
</dbReference>
<name>A0A0F9KNP2_9ZZZZ</name>